<comment type="caution">
    <text evidence="2">The sequence shown here is derived from an EMBL/GenBank/DDBJ whole genome shotgun (WGS) entry which is preliminary data.</text>
</comment>
<gene>
    <name evidence="2" type="ORF">J2Z34_003462</name>
</gene>
<dbReference type="PROSITE" id="PS51257">
    <property type="entry name" value="PROKAR_LIPOPROTEIN"/>
    <property type="match status" value="1"/>
</dbReference>
<reference evidence="2 3" key="1">
    <citation type="submission" date="2021-03" db="EMBL/GenBank/DDBJ databases">
        <title>Genomic Encyclopedia of Type Strains, Phase IV (KMG-IV): sequencing the most valuable type-strain genomes for metagenomic binning, comparative biology and taxonomic classification.</title>
        <authorList>
            <person name="Goeker M."/>
        </authorList>
    </citation>
    <scope>NUCLEOTIDE SEQUENCE [LARGE SCALE GENOMIC DNA]</scope>
    <source>
        <strain evidence="2 3">DSM 6139</strain>
    </source>
</reference>
<feature type="chain" id="PRO_5046110687" description="Serpin domain-containing protein" evidence="1">
    <location>
        <begin position="23"/>
        <end position="355"/>
    </location>
</feature>
<name>A0ABS4G8Q0_9CLOT</name>
<dbReference type="Proteomes" id="UP001519271">
    <property type="component" value="Unassembled WGS sequence"/>
</dbReference>
<evidence type="ECO:0000256" key="1">
    <source>
        <dbReference type="SAM" id="SignalP"/>
    </source>
</evidence>
<evidence type="ECO:0008006" key="4">
    <source>
        <dbReference type="Google" id="ProtNLM"/>
    </source>
</evidence>
<keyword evidence="1" id="KW-0732">Signal</keyword>
<proteinExistence type="predicted"/>
<feature type="signal peptide" evidence="1">
    <location>
        <begin position="1"/>
        <end position="22"/>
    </location>
</feature>
<dbReference type="EMBL" id="JAGGKC010000052">
    <property type="protein sequence ID" value="MBP1920940.1"/>
    <property type="molecule type" value="Genomic_DNA"/>
</dbReference>
<accession>A0ABS4G8Q0</accession>
<protein>
    <recommendedName>
        <fullName evidence="4">Serpin domain-containing protein</fullName>
    </recommendedName>
</protein>
<organism evidence="2 3">
    <name type="scientific">Youngiibacter multivorans</name>
    <dbReference type="NCBI Taxonomy" id="937251"/>
    <lineage>
        <taxon>Bacteria</taxon>
        <taxon>Bacillati</taxon>
        <taxon>Bacillota</taxon>
        <taxon>Clostridia</taxon>
        <taxon>Eubacteriales</taxon>
        <taxon>Clostridiaceae</taxon>
        <taxon>Youngiibacter</taxon>
    </lineage>
</organism>
<evidence type="ECO:0000313" key="2">
    <source>
        <dbReference type="EMBL" id="MBP1920940.1"/>
    </source>
</evidence>
<keyword evidence="3" id="KW-1185">Reference proteome</keyword>
<evidence type="ECO:0000313" key="3">
    <source>
        <dbReference type="Proteomes" id="UP001519271"/>
    </source>
</evidence>
<sequence>MKKIIALIAMVSVLLGTIGCSAAPKNGSEVQAKDLKVSEKTSMHAVLDVPMEKSNMLYCVTFQLAWNELMDNVLNGDIILETEKELSSRLNFQKQTKGSLSPADYIAMVGMGRDDIVKKVNDEMDRKFAEEDKWKVESEVGPDDYLAFAFLKKVLEFGTSFEKVEDGLDFKGTKVSSFGIMTVEDPEVRGKLSQQVELLYYKNDKEFIIRLKDKEAKEELYLAMLPEEETLEKMVDKARSLEGQGMKLGPSDVLNIPVIAFDIKHNYKELENQAVMNKGFEGYSIGSALQRIEFVLNESGAVLKSKAEISMVTSMPMDPKSLIFDDSFLLYMTETGQSDPYLVVYVDNAEILTAK</sequence>
<dbReference type="RefSeq" id="WP_209461089.1">
    <property type="nucleotide sequence ID" value="NZ_JAGGKC010000052.1"/>
</dbReference>